<dbReference type="GO" id="GO:0016787">
    <property type="term" value="F:hydrolase activity"/>
    <property type="evidence" value="ECO:0007669"/>
    <property type="project" value="UniProtKB-KW"/>
</dbReference>
<sequence>MTEFEHYFLTDRKLERSGKYSSKSSGLGSLNFGKIRKEAGRPLNFISLPSYRQLFEELEEKFLQGYELLIFVHGYSHSFNKLLGSAERLHRLYGGDKFVILVYSWPSLGLPAFYAADRKAAEESARNFAIFLADLKNYAKTARSESRFLERINLVAVSMGNYLLDLALKELLLDSNALADALLDDSDKIASGQSAFERSGSKKVFNEIVHMAADLDESSEQLYSLDSGFARRVHIYGNKTDVLLSISTGIHRRKRLGLRPDPLHFGEYLSKSRNPLKPDETDLHLVDTTAVSIRQFFSPSTFSIEEFSYSTLHNYMFRVDSVIQDLRMVLLHQPFEADFRKLTC</sequence>
<dbReference type="InterPro" id="IPR010297">
    <property type="entry name" value="DUF900_hydrolase"/>
</dbReference>
<dbReference type="Proteomes" id="UP000664277">
    <property type="component" value="Unassembled WGS sequence"/>
</dbReference>
<gene>
    <name evidence="1" type="ORF">J0M35_09495</name>
</gene>
<keyword evidence="1" id="KW-0378">Hydrolase</keyword>
<comment type="caution">
    <text evidence="1">The sequence shown here is derived from an EMBL/GenBank/DDBJ whole genome shotgun (WGS) entry which is preliminary data.</text>
</comment>
<name>A0A8J7P7E5_9BACT</name>
<dbReference type="PANTHER" id="PTHR36513:SF1">
    <property type="entry name" value="TRANSMEMBRANE PROTEIN"/>
    <property type="match status" value="1"/>
</dbReference>
<evidence type="ECO:0000313" key="2">
    <source>
        <dbReference type="Proteomes" id="UP000664277"/>
    </source>
</evidence>
<accession>A0A8J7P7E5</accession>
<proteinExistence type="predicted"/>
<dbReference type="EMBL" id="JAFLCK010000011">
    <property type="protein sequence ID" value="MBN8660584.1"/>
    <property type="molecule type" value="Genomic_DNA"/>
</dbReference>
<organism evidence="1 2">
    <name type="scientific">Candidatus Obscuribacter phosphatis</name>
    <dbReference type="NCBI Taxonomy" id="1906157"/>
    <lineage>
        <taxon>Bacteria</taxon>
        <taxon>Bacillati</taxon>
        <taxon>Candidatus Melainabacteria</taxon>
        <taxon>Candidatus Obscuribacterales</taxon>
        <taxon>Candidatus Obscuribacteraceae</taxon>
        <taxon>Candidatus Obscuribacter</taxon>
    </lineage>
</organism>
<protein>
    <submittedName>
        <fullName evidence="1">Alpha/beta hydrolase</fullName>
    </submittedName>
</protein>
<dbReference type="Pfam" id="PF05990">
    <property type="entry name" value="DUF900"/>
    <property type="match status" value="1"/>
</dbReference>
<dbReference type="AlphaFoldDB" id="A0A8J7P7E5"/>
<dbReference type="PANTHER" id="PTHR36513">
    <property type="entry name" value="ABC TRANSMEMBRANE TYPE-1 DOMAIN-CONTAINING PROTEIN"/>
    <property type="match status" value="1"/>
</dbReference>
<evidence type="ECO:0000313" key="1">
    <source>
        <dbReference type="EMBL" id="MBN8660584.1"/>
    </source>
</evidence>
<reference evidence="1" key="1">
    <citation type="submission" date="2021-02" db="EMBL/GenBank/DDBJ databases">
        <title>Genome-Resolved Metagenomics of a Microbial Community Performing Photosynthetic Biological Nutrient Removal.</title>
        <authorList>
            <person name="Mcdaniel E.A."/>
        </authorList>
    </citation>
    <scope>NUCLEOTIDE SEQUENCE</scope>
    <source>
        <strain evidence="1">UWPOB_OBS1</strain>
    </source>
</reference>